<dbReference type="EMBL" id="JABKAU010000016">
    <property type="protein sequence ID" value="NVO31635.1"/>
    <property type="molecule type" value="Genomic_DNA"/>
</dbReference>
<sequence>MPYRYLLPCLHLLCWLWPTSPALAQLSVSEQQSDFAIFRTALQEAHGGLTYYIRPAELARQCDSVARTFRPAATREAYYLKLRYLLTLLRHGHSRIDLPGHAADYRLRALQPTRPYLPLQVRILSQRLYLQQDCSAEQVVPAGVEIVAINGVRVAELLATMAPYMPADGRNTTFKYYMLSEYYYFHFLYQLLYPDATAFRLRLAGSRREVEVRGQLPAQLAQTYQARTGRSISQYAKPLRYQSTLAPGVAYLKVGSFFKGFIENRGQQFQPFIDSVVADLRQRGTRHLVLDVRSNEGGGDGYAEYLFARLTTQPFTPMGFNRVPGRRFTTQAYARDLSDEFKAFASDPGQFLLNDTSLIMKPKFADTRPIAPAVEAFTGNLYVLTNGGTFSASSYLVNYLYRQRCASGQVLFIGEENGGDVYSNVLCAGQSYKVELPSSHILLDLPLLCGGQLDRTPPVRRLPDFYVQPTGRQLAQGEDAEMNFTLRYIRQHPAGPPVPTAK</sequence>
<dbReference type="Pfam" id="PF03572">
    <property type="entry name" value="Peptidase_S41"/>
    <property type="match status" value="1"/>
</dbReference>
<keyword evidence="1" id="KW-0732">Signal</keyword>
<dbReference type="InterPro" id="IPR005151">
    <property type="entry name" value="Tail-specific_protease"/>
</dbReference>
<name>A0A7Y7U6N7_9BACT</name>
<dbReference type="SUPFAM" id="SSF52096">
    <property type="entry name" value="ClpP/crotonase"/>
    <property type="match status" value="1"/>
</dbReference>
<comment type="caution">
    <text evidence="3">The sequence shown here is derived from an EMBL/GenBank/DDBJ whole genome shotgun (WGS) entry which is preliminary data.</text>
</comment>
<accession>A0A7Y7U6N7</accession>
<gene>
    <name evidence="3" type="ORF">HW554_10475</name>
</gene>
<dbReference type="Gene3D" id="3.90.226.10">
    <property type="entry name" value="2-enoyl-CoA Hydratase, Chain A, domain 1"/>
    <property type="match status" value="1"/>
</dbReference>
<evidence type="ECO:0000313" key="3">
    <source>
        <dbReference type="EMBL" id="NVO31635.1"/>
    </source>
</evidence>
<dbReference type="Proteomes" id="UP000565521">
    <property type="component" value="Unassembled WGS sequence"/>
</dbReference>
<dbReference type="InterPro" id="IPR029045">
    <property type="entry name" value="ClpP/crotonase-like_dom_sf"/>
</dbReference>
<dbReference type="GO" id="GO:0008236">
    <property type="term" value="F:serine-type peptidase activity"/>
    <property type="evidence" value="ECO:0007669"/>
    <property type="project" value="InterPro"/>
</dbReference>
<keyword evidence="4" id="KW-1185">Reference proteome</keyword>
<dbReference type="AlphaFoldDB" id="A0A7Y7U6N7"/>
<proteinExistence type="predicted"/>
<organism evidence="3 4">
    <name type="scientific">Hymenobacter lapidiphilus</name>
    <dbReference type="NCBI Taxonomy" id="2608003"/>
    <lineage>
        <taxon>Bacteria</taxon>
        <taxon>Pseudomonadati</taxon>
        <taxon>Bacteroidota</taxon>
        <taxon>Cytophagia</taxon>
        <taxon>Cytophagales</taxon>
        <taxon>Hymenobacteraceae</taxon>
        <taxon>Hymenobacter</taxon>
    </lineage>
</organism>
<dbReference type="RefSeq" id="WP_176908536.1">
    <property type="nucleotide sequence ID" value="NZ_JABKAU010000016.1"/>
</dbReference>
<feature type="signal peptide" evidence="1">
    <location>
        <begin position="1"/>
        <end position="24"/>
    </location>
</feature>
<feature type="chain" id="PRO_5031006084" description="Tail specific protease domain-containing protein" evidence="1">
    <location>
        <begin position="25"/>
        <end position="502"/>
    </location>
</feature>
<protein>
    <recommendedName>
        <fullName evidence="2">Tail specific protease domain-containing protein</fullName>
    </recommendedName>
</protein>
<reference evidence="3 4" key="1">
    <citation type="submission" date="2020-05" db="EMBL/GenBank/DDBJ databases">
        <title>Hymenobacter terrestris sp. nov. and Hymenobacter lapidiphilus sp. nov., isolated from regoliths in Antarctica.</title>
        <authorList>
            <person name="Sedlacek I."/>
            <person name="Pantucek R."/>
            <person name="Zeman M."/>
            <person name="Holochova P."/>
            <person name="Kralova S."/>
            <person name="Stankova E."/>
            <person name="Sedo O."/>
            <person name="Micenkova L."/>
            <person name="Svec P."/>
            <person name="Gupta V."/>
            <person name="Sood U."/>
            <person name="Korpole U.S."/>
            <person name="Lal R."/>
        </authorList>
    </citation>
    <scope>NUCLEOTIDE SEQUENCE [LARGE SCALE GENOMIC DNA]</scope>
    <source>
        <strain evidence="3 4">P5342</strain>
    </source>
</reference>
<evidence type="ECO:0000313" key="4">
    <source>
        <dbReference type="Proteomes" id="UP000565521"/>
    </source>
</evidence>
<evidence type="ECO:0000259" key="2">
    <source>
        <dbReference type="Pfam" id="PF03572"/>
    </source>
</evidence>
<evidence type="ECO:0000256" key="1">
    <source>
        <dbReference type="SAM" id="SignalP"/>
    </source>
</evidence>
<feature type="domain" description="Tail specific protease" evidence="2">
    <location>
        <begin position="249"/>
        <end position="419"/>
    </location>
</feature>
<dbReference type="GO" id="GO:0006508">
    <property type="term" value="P:proteolysis"/>
    <property type="evidence" value="ECO:0007669"/>
    <property type="project" value="InterPro"/>
</dbReference>